<sequence>MAGRTCSIVWAKRQNARNSAEPGGARCGRSTPDARRTTGAIYLGVDNEIGVGYARPFAVRQGMEERGND</sequence>
<dbReference type="EMBL" id="BOOW01000019">
    <property type="protein sequence ID" value="GII92925.1"/>
    <property type="molecule type" value="Genomic_DNA"/>
</dbReference>
<dbReference type="AlphaFoldDB" id="A0A919V5E5"/>
<gene>
    <name evidence="1" type="ORF">Ssi02_31560</name>
</gene>
<protein>
    <submittedName>
        <fullName evidence="1">Uncharacterized protein</fullName>
    </submittedName>
</protein>
<evidence type="ECO:0000313" key="1">
    <source>
        <dbReference type="EMBL" id="GII92925.1"/>
    </source>
</evidence>
<keyword evidence="2" id="KW-1185">Reference proteome</keyword>
<name>A0A919V5E5_9ACTN</name>
<organism evidence="1 2">
    <name type="scientific">Sinosporangium siamense</name>
    <dbReference type="NCBI Taxonomy" id="1367973"/>
    <lineage>
        <taxon>Bacteria</taxon>
        <taxon>Bacillati</taxon>
        <taxon>Actinomycetota</taxon>
        <taxon>Actinomycetes</taxon>
        <taxon>Streptosporangiales</taxon>
        <taxon>Streptosporangiaceae</taxon>
        <taxon>Sinosporangium</taxon>
    </lineage>
</organism>
<dbReference type="Proteomes" id="UP000606172">
    <property type="component" value="Unassembled WGS sequence"/>
</dbReference>
<accession>A0A919V5E5</accession>
<reference evidence="1" key="1">
    <citation type="submission" date="2021-01" db="EMBL/GenBank/DDBJ databases">
        <title>Whole genome shotgun sequence of Sinosporangium siamense NBRC 109515.</title>
        <authorList>
            <person name="Komaki H."/>
            <person name="Tamura T."/>
        </authorList>
    </citation>
    <scope>NUCLEOTIDE SEQUENCE</scope>
    <source>
        <strain evidence="1">NBRC 109515</strain>
    </source>
</reference>
<comment type="caution">
    <text evidence="1">The sequence shown here is derived from an EMBL/GenBank/DDBJ whole genome shotgun (WGS) entry which is preliminary data.</text>
</comment>
<evidence type="ECO:0000313" key="2">
    <source>
        <dbReference type="Proteomes" id="UP000606172"/>
    </source>
</evidence>
<proteinExistence type="predicted"/>